<gene>
    <name evidence="1" type="ORF">AXF14_00035</name>
</gene>
<organism evidence="1 2">
    <name type="scientific">Actinomyces radicidentis</name>
    <dbReference type="NCBI Taxonomy" id="111015"/>
    <lineage>
        <taxon>Bacteria</taxon>
        <taxon>Bacillati</taxon>
        <taxon>Actinomycetota</taxon>
        <taxon>Actinomycetes</taxon>
        <taxon>Actinomycetales</taxon>
        <taxon>Actinomycetaceae</taxon>
        <taxon>Actinomyces</taxon>
    </lineage>
</organism>
<dbReference type="Proteomes" id="UP000065220">
    <property type="component" value="Chromosome"/>
</dbReference>
<dbReference type="KEGG" id="ard:AXF14_00035"/>
<proteinExistence type="predicted"/>
<evidence type="ECO:0000313" key="2">
    <source>
        <dbReference type="Proteomes" id="UP000065220"/>
    </source>
</evidence>
<dbReference type="AlphaFoldDB" id="A0A0X8JCE4"/>
<name>A0A0X8JCE4_ACTRD</name>
<sequence>MAQSMLSDGMPAGAQWHLGQALWWRLDSCLLAKHDAPVAEEDVWHQGEWSAWLILLDPAVVPFGDASPVFEFVVREFSIERKWLRHVQCQVTSRLDSLVNCRPHTAHFLQQHPDVTVLAHRLPMGKHDTECYLSKCPE</sequence>
<accession>A0A0X8JCE4</accession>
<protein>
    <submittedName>
        <fullName evidence="1">Uncharacterized protein</fullName>
    </submittedName>
</protein>
<reference evidence="2" key="1">
    <citation type="submission" date="2016-02" db="EMBL/GenBank/DDBJ databases">
        <authorList>
            <person name="Holder M.E."/>
            <person name="Ajami N.J."/>
            <person name="Petrosino J.F."/>
        </authorList>
    </citation>
    <scope>NUCLEOTIDE SEQUENCE [LARGE SCALE GENOMIC DNA]</scope>
    <source>
        <strain evidence="2">CCUG 36733</strain>
    </source>
</reference>
<evidence type="ECO:0000313" key="1">
    <source>
        <dbReference type="EMBL" id="AMD86295.1"/>
    </source>
</evidence>
<dbReference type="EMBL" id="CP014228">
    <property type="protein sequence ID" value="AMD86295.1"/>
    <property type="molecule type" value="Genomic_DNA"/>
</dbReference>
<keyword evidence="2" id="KW-1185">Reference proteome</keyword>